<organism evidence="1 2">
    <name type="scientific">Calocera cornea HHB12733</name>
    <dbReference type="NCBI Taxonomy" id="1353952"/>
    <lineage>
        <taxon>Eukaryota</taxon>
        <taxon>Fungi</taxon>
        <taxon>Dikarya</taxon>
        <taxon>Basidiomycota</taxon>
        <taxon>Agaricomycotina</taxon>
        <taxon>Dacrymycetes</taxon>
        <taxon>Dacrymycetales</taxon>
        <taxon>Dacrymycetaceae</taxon>
        <taxon>Calocera</taxon>
    </lineage>
</organism>
<evidence type="ECO:0000313" key="2">
    <source>
        <dbReference type="Proteomes" id="UP000076842"/>
    </source>
</evidence>
<gene>
    <name evidence="1" type="ORF">CALCODRAFT_484234</name>
</gene>
<dbReference type="InterPro" id="IPR027417">
    <property type="entry name" value="P-loop_NTPase"/>
</dbReference>
<dbReference type="InParanoid" id="A0A165F3I0"/>
<accession>A0A165F3I0</accession>
<name>A0A165F3I0_9BASI</name>
<dbReference type="EMBL" id="KV423983">
    <property type="protein sequence ID" value="KZT56109.1"/>
    <property type="molecule type" value="Genomic_DNA"/>
</dbReference>
<keyword evidence="2" id="KW-1185">Reference proteome</keyword>
<evidence type="ECO:0000313" key="1">
    <source>
        <dbReference type="EMBL" id="KZT56109.1"/>
    </source>
</evidence>
<reference evidence="1 2" key="1">
    <citation type="journal article" date="2016" name="Mol. Biol. Evol.">
        <title>Comparative Genomics of Early-Diverging Mushroom-Forming Fungi Provides Insights into the Origins of Lignocellulose Decay Capabilities.</title>
        <authorList>
            <person name="Nagy L.G."/>
            <person name="Riley R."/>
            <person name="Tritt A."/>
            <person name="Adam C."/>
            <person name="Daum C."/>
            <person name="Floudas D."/>
            <person name="Sun H."/>
            <person name="Yadav J.S."/>
            <person name="Pangilinan J."/>
            <person name="Larsson K.H."/>
            <person name="Matsuura K."/>
            <person name="Barry K."/>
            <person name="Labutti K."/>
            <person name="Kuo R."/>
            <person name="Ohm R.A."/>
            <person name="Bhattacharya S.S."/>
            <person name="Shirouzu T."/>
            <person name="Yoshinaga Y."/>
            <person name="Martin F.M."/>
            <person name="Grigoriev I.V."/>
            <person name="Hibbett D.S."/>
        </authorList>
    </citation>
    <scope>NUCLEOTIDE SEQUENCE [LARGE SCALE GENOMIC DNA]</scope>
    <source>
        <strain evidence="1 2">HHB12733</strain>
    </source>
</reference>
<proteinExistence type="predicted"/>
<protein>
    <submittedName>
        <fullName evidence="1">Uncharacterized protein</fullName>
    </submittedName>
</protein>
<sequence length="209" mass="24061">MLLRRKDTHFEGADIIPLPEKYKEDCDLDFEPKARHIYNLLRERSRKLLSTQDKTEHPANYLQVLAHLKSLLRFSCHSVTHPAASRKQFLGKTCPVPTCKQGNVYGLALPISMLLSDRDTRLQRRDHQAPHVRCALEPGALWNEKLQVLERIILCHMRKDCNIKIIVTSQWTAPFDIIELGINDMKKHIQVFQYQGGLTRDESPSGSVV</sequence>
<dbReference type="Proteomes" id="UP000076842">
    <property type="component" value="Unassembled WGS sequence"/>
</dbReference>
<dbReference type="AlphaFoldDB" id="A0A165F3I0"/>
<dbReference type="Gene3D" id="3.40.50.300">
    <property type="entry name" value="P-loop containing nucleotide triphosphate hydrolases"/>
    <property type="match status" value="1"/>
</dbReference>